<evidence type="ECO:0000313" key="2">
    <source>
        <dbReference type="EMBL" id="QHJ13167.1"/>
    </source>
</evidence>
<dbReference type="AlphaFoldDB" id="A0A857JQC8"/>
<proteinExistence type="predicted"/>
<dbReference type="KEGG" id="pmes:FX988_03426"/>
<feature type="transmembrane region" description="Helical" evidence="1">
    <location>
        <begin position="42"/>
        <end position="68"/>
    </location>
</feature>
<reference evidence="2 3" key="1">
    <citation type="submission" date="2019-12" db="EMBL/GenBank/DDBJ databases">
        <title>Genome sequencing and assembly of endphytes of Porphyra tenera.</title>
        <authorList>
            <person name="Park J.M."/>
            <person name="Shin R."/>
            <person name="Jo S.H."/>
        </authorList>
    </citation>
    <scope>NUCLEOTIDE SEQUENCE [LARGE SCALE GENOMIC DNA]</scope>
    <source>
        <strain evidence="2 3">GPM4</strain>
    </source>
</reference>
<dbReference type="Proteomes" id="UP000464524">
    <property type="component" value="Chromosome"/>
</dbReference>
<evidence type="ECO:0000256" key="1">
    <source>
        <dbReference type="SAM" id="Phobius"/>
    </source>
</evidence>
<keyword evidence="1" id="KW-1133">Transmembrane helix</keyword>
<keyword evidence="1" id="KW-0812">Transmembrane</keyword>
<protein>
    <submittedName>
        <fullName evidence="2">Uncharacterized protein</fullName>
    </submittedName>
</protein>
<name>A0A857JQC8_9ALTE</name>
<sequence length="82" mass="9474">MYSIFSLLPMLFAASFLCVWIASLIALFKYAGYYKSDVEKDLVLFPLFIWFLVVFISGPAGVIAFWLLHHSTLNPTVFRHRL</sequence>
<evidence type="ECO:0000313" key="3">
    <source>
        <dbReference type="Proteomes" id="UP000464524"/>
    </source>
</evidence>
<feature type="transmembrane region" description="Helical" evidence="1">
    <location>
        <begin position="6"/>
        <end position="30"/>
    </location>
</feature>
<gene>
    <name evidence="2" type="ORF">FX988_03426</name>
</gene>
<keyword evidence="1" id="KW-0472">Membrane</keyword>
<accession>A0A857JQC8</accession>
<keyword evidence="3" id="KW-1185">Reference proteome</keyword>
<organism evidence="2 3">
    <name type="scientific">Paraglaciecola mesophila</name>
    <dbReference type="NCBI Taxonomy" id="197222"/>
    <lineage>
        <taxon>Bacteria</taxon>
        <taxon>Pseudomonadati</taxon>
        <taxon>Pseudomonadota</taxon>
        <taxon>Gammaproteobacteria</taxon>
        <taxon>Alteromonadales</taxon>
        <taxon>Alteromonadaceae</taxon>
        <taxon>Paraglaciecola</taxon>
    </lineage>
</organism>
<dbReference type="EMBL" id="CP047656">
    <property type="protein sequence ID" value="QHJ13167.1"/>
    <property type="molecule type" value="Genomic_DNA"/>
</dbReference>